<evidence type="ECO:0000313" key="2">
    <source>
        <dbReference type="Proteomes" id="UP000198582"/>
    </source>
</evidence>
<dbReference type="OrthoDB" id="9870183at2"/>
<evidence type="ECO:0000313" key="1">
    <source>
        <dbReference type="EMBL" id="SEP54434.1"/>
    </source>
</evidence>
<proteinExistence type="predicted"/>
<organism evidence="1 2">
    <name type="scientific">Amycolatopsis saalfeldensis</name>
    <dbReference type="NCBI Taxonomy" id="394193"/>
    <lineage>
        <taxon>Bacteria</taxon>
        <taxon>Bacillati</taxon>
        <taxon>Actinomycetota</taxon>
        <taxon>Actinomycetes</taxon>
        <taxon>Pseudonocardiales</taxon>
        <taxon>Pseudonocardiaceae</taxon>
        <taxon>Amycolatopsis</taxon>
    </lineage>
</organism>
<keyword evidence="2" id="KW-1185">Reference proteome</keyword>
<name>A0A1H8YQF0_9PSEU</name>
<dbReference type="Proteomes" id="UP000198582">
    <property type="component" value="Unassembled WGS sequence"/>
</dbReference>
<dbReference type="AlphaFoldDB" id="A0A1H8YQF0"/>
<protein>
    <submittedName>
        <fullName evidence="1">Uncharacterized protein</fullName>
    </submittedName>
</protein>
<gene>
    <name evidence="1" type="ORF">SAMN04489732_14710</name>
</gene>
<reference evidence="1 2" key="1">
    <citation type="submission" date="2016-10" db="EMBL/GenBank/DDBJ databases">
        <authorList>
            <person name="de Groot N.N."/>
        </authorList>
    </citation>
    <scope>NUCLEOTIDE SEQUENCE [LARGE SCALE GENOMIC DNA]</scope>
    <source>
        <strain evidence="1 2">DSM 44993</strain>
    </source>
</reference>
<sequence length="134" mass="14373">MTSTERRSRIEQMYGPGCMIECISPSVATERAEELTRASTARDLGSSNGYFAGMATELLSRYLLAAAILGEDSATILSWARSRGAQPWTALAERDDIVPEGWLSTRETIDSLPAATQAACFATVLSALRLPADG</sequence>
<dbReference type="EMBL" id="FOEF01000047">
    <property type="protein sequence ID" value="SEP54434.1"/>
    <property type="molecule type" value="Genomic_DNA"/>
</dbReference>
<accession>A0A1H8YQF0</accession>
<dbReference type="RefSeq" id="WP_091629726.1">
    <property type="nucleotide sequence ID" value="NZ_FOEF01000047.1"/>
</dbReference>